<dbReference type="SUPFAM" id="SSF81631">
    <property type="entry name" value="PAP/OAS1 substrate-binding domain"/>
    <property type="match status" value="1"/>
</dbReference>
<dbReference type="PIRSF" id="PIRSF005335">
    <property type="entry name" value="CCA_arch"/>
    <property type="match status" value="1"/>
</dbReference>
<dbReference type="Gene3D" id="3.30.460.10">
    <property type="entry name" value="Beta Polymerase, domain 2"/>
    <property type="match status" value="1"/>
</dbReference>
<dbReference type="Pfam" id="PF09249">
    <property type="entry name" value="tRNA_NucTransf2"/>
    <property type="match status" value="1"/>
</dbReference>
<feature type="binding site" evidence="10">
    <location>
        <position position="69"/>
    </location>
    <ligand>
        <name>Mg(2+)</name>
        <dbReference type="ChEBI" id="CHEBI:18420"/>
    </ligand>
</feature>
<feature type="binding site" evidence="10">
    <location>
        <position position="58"/>
    </location>
    <ligand>
        <name>CTP</name>
        <dbReference type="ChEBI" id="CHEBI:37563"/>
    </ligand>
</feature>
<dbReference type="PROSITE" id="PS50152">
    <property type="entry name" value="25A_SYNTH_3"/>
    <property type="match status" value="1"/>
</dbReference>
<keyword evidence="9 10" id="KW-0694">RNA-binding</keyword>
<feature type="binding site" evidence="10">
    <location>
        <position position="55"/>
    </location>
    <ligand>
        <name>CTP</name>
        <dbReference type="ChEBI" id="CHEBI:37563"/>
    </ligand>
</feature>
<dbReference type="InterPro" id="IPR015329">
    <property type="entry name" value="tRNA_NucTransf2"/>
</dbReference>
<feature type="binding site" evidence="10">
    <location>
        <position position="164"/>
    </location>
    <ligand>
        <name>CTP</name>
        <dbReference type="ChEBI" id="CHEBI:37563"/>
    </ligand>
</feature>
<feature type="binding site" evidence="10">
    <location>
        <position position="55"/>
    </location>
    <ligand>
        <name>ATP</name>
        <dbReference type="ChEBI" id="CHEBI:30616"/>
    </ligand>
</feature>
<dbReference type="Proteomes" id="UP000001304">
    <property type="component" value="Chromosome"/>
</dbReference>
<sequence>MDIDKIINDIISEILKYIKPTKEEYEKLLGIYEFVRDRIAKCIEGHFAEITLQGSVAKDTFIRGESDIDIFVLFNPTKYEDKWFEENFLPKIVNCFKEFKSIIQYAAHPYITLYVDGVEVNIVPAYKVSSPQQIKSAVDRTPFHTSYINSKLSERQKDEVRVFKYLLKSWNIYGAEIETRGFSGYLTELLIVAYGSLSELLKAATTWIPFKTCIDIEKYYPSTRDCLRKFRRSVFIVVDPVDKERNVAAAVSLKSFSIFKLLASAFLRKPTIELFSSAPRETLDTQELVNLVNKRSEDINSCILGIEYEVLNKVPDIVWGQLRRAERVLRNVLKSYGEKYIYIDTWLSKDLQKAIIFIEILGCKNKYHLHIGPPAYETINALNFIIKNSDAIVGPWIEENGRLYCLRRKRYDYATIIRNALENINLTALKMTKIISDDELDLLPLNDNEFRVWFTEFLMRKKISKLGKIPILKL</sequence>
<evidence type="ECO:0000256" key="5">
    <source>
        <dbReference type="ARBA" id="ARBA00022741"/>
    </source>
</evidence>
<evidence type="ECO:0000313" key="14">
    <source>
        <dbReference type="EMBL" id="ADM28294.1"/>
    </source>
</evidence>
<keyword evidence="4 10" id="KW-0479">Metal-binding</keyword>
<dbReference type="GO" id="GO:0001680">
    <property type="term" value="P:tRNA 3'-terminal CCA addition"/>
    <property type="evidence" value="ECO:0007669"/>
    <property type="project" value="UniProtKB-UniRule"/>
</dbReference>
<feature type="domain" description="Polymerase nucleotidyl transferase" evidence="11">
    <location>
        <begin position="48"/>
        <end position="144"/>
    </location>
</feature>
<dbReference type="InterPro" id="IPR042090">
    <property type="entry name" value="CCA_tRNA_nucleotrans_2"/>
</dbReference>
<dbReference type="PANTHER" id="PTHR39643">
    <property type="entry name" value="CCA-ADDING ENZYME"/>
    <property type="match status" value="1"/>
</dbReference>
<feature type="binding site" evidence="10">
    <location>
        <position position="173"/>
    </location>
    <ligand>
        <name>CTP</name>
        <dbReference type="ChEBI" id="CHEBI:37563"/>
    </ligand>
</feature>
<comment type="catalytic activity">
    <reaction evidence="10">
        <text>a tRNA precursor + 2 CTP + ATP = a tRNA with a 3' CCA end + 3 diphosphate</text>
        <dbReference type="Rhea" id="RHEA:14433"/>
        <dbReference type="Rhea" id="RHEA-COMP:10465"/>
        <dbReference type="Rhea" id="RHEA-COMP:10468"/>
        <dbReference type="ChEBI" id="CHEBI:30616"/>
        <dbReference type="ChEBI" id="CHEBI:33019"/>
        <dbReference type="ChEBI" id="CHEBI:37563"/>
        <dbReference type="ChEBI" id="CHEBI:74896"/>
        <dbReference type="ChEBI" id="CHEBI:83071"/>
        <dbReference type="EC" id="2.7.7.72"/>
    </reaction>
</comment>
<keyword evidence="5 10" id="KW-0547">Nucleotide-binding</keyword>
<dbReference type="Gene3D" id="3.30.70.590">
    <property type="entry name" value="Poly(A) polymerase predicted RNA binding domain"/>
    <property type="match status" value="1"/>
</dbReference>
<keyword evidence="6 10" id="KW-0692">RNA repair</keyword>
<gene>
    <name evidence="10" type="primary">cca</name>
    <name evidence="14" type="ordered locus">Igag_1492</name>
</gene>
<comment type="caution">
    <text evidence="10">Lacks conserved residue(s) required for the propagation of feature annotation.</text>
</comment>
<dbReference type="AlphaFoldDB" id="E0SQW4"/>
<comment type="similarity">
    <text evidence="10">Belongs to the tRNA nucleotidyltransferase/poly(A) polymerase family. Archaeal CCA-adding enzyme subfamily.</text>
</comment>
<name>E0SQW4_IGNAA</name>
<evidence type="ECO:0000313" key="15">
    <source>
        <dbReference type="Proteomes" id="UP000001304"/>
    </source>
</evidence>
<dbReference type="NCBIfam" id="TIGR03671">
    <property type="entry name" value="cca_archaeal"/>
    <property type="match status" value="1"/>
</dbReference>
<dbReference type="EC" id="2.7.7.72" evidence="10"/>
<dbReference type="KEGG" id="iag:Igag_1492"/>
<organism evidence="14 15">
    <name type="scientific">Ignisphaera aggregans (strain DSM 17230 / JCM 13409 / AQ1.S1)</name>
    <dbReference type="NCBI Taxonomy" id="583356"/>
    <lineage>
        <taxon>Archaea</taxon>
        <taxon>Thermoproteota</taxon>
        <taxon>Thermoprotei</taxon>
        <taxon>Desulfurococcales</taxon>
        <taxon>Desulfurococcaceae</taxon>
        <taxon>Ignisphaera</taxon>
    </lineage>
</organism>
<dbReference type="InterPro" id="IPR011068">
    <property type="entry name" value="NuclTrfase_I-like_C"/>
</dbReference>
<evidence type="ECO:0000256" key="7">
    <source>
        <dbReference type="ARBA" id="ARBA00022840"/>
    </source>
</evidence>
<comment type="catalytic activity">
    <reaction evidence="10">
        <text>a tRNA with a 3' CCA end + 2 CTP + ATP = a tRNA with a 3' CCACCA end + 3 diphosphate</text>
        <dbReference type="Rhea" id="RHEA:76235"/>
        <dbReference type="Rhea" id="RHEA-COMP:10468"/>
        <dbReference type="Rhea" id="RHEA-COMP:18655"/>
        <dbReference type="ChEBI" id="CHEBI:30616"/>
        <dbReference type="ChEBI" id="CHEBI:33019"/>
        <dbReference type="ChEBI" id="CHEBI:37563"/>
        <dbReference type="ChEBI" id="CHEBI:83071"/>
        <dbReference type="ChEBI" id="CHEBI:195187"/>
    </reaction>
</comment>
<evidence type="ECO:0000256" key="9">
    <source>
        <dbReference type="ARBA" id="ARBA00022884"/>
    </source>
</evidence>
<dbReference type="Gene3D" id="1.10.1410.30">
    <property type="entry name" value="CCA tRNA nucleotidyltransferase, domain 2"/>
    <property type="match status" value="1"/>
</dbReference>
<evidence type="ECO:0000259" key="11">
    <source>
        <dbReference type="Pfam" id="PF01909"/>
    </source>
</evidence>
<evidence type="ECO:0000256" key="1">
    <source>
        <dbReference type="ARBA" id="ARBA00022679"/>
    </source>
</evidence>
<comment type="miscellaneous">
    <text evidence="10">A single active site specifically recognizes both ATP and CTP and is responsible for their addition.</text>
</comment>
<evidence type="ECO:0000256" key="6">
    <source>
        <dbReference type="ARBA" id="ARBA00022800"/>
    </source>
</evidence>
<protein>
    <recommendedName>
        <fullName evidence="10">CCA-adding enzyme</fullName>
        <ecNumber evidence="10">2.7.7.72</ecNumber>
    </recommendedName>
    <alternativeName>
        <fullName evidence="10">CCA tRNA nucleotidyltransferase</fullName>
    </alternativeName>
    <alternativeName>
        <fullName evidence="10">tRNA CCA-pyrophosphorylase</fullName>
    </alternativeName>
    <alternativeName>
        <fullName evidence="10">tRNA adenylyl-/cytidylyl- transferase</fullName>
    </alternativeName>
    <alternativeName>
        <fullName evidence="10">tRNA nucleotidyltransferase</fullName>
    </alternativeName>
    <alternativeName>
        <fullName evidence="10">tRNA-NT</fullName>
    </alternativeName>
</protein>
<feature type="binding site" evidence="10">
    <location>
        <position position="164"/>
    </location>
    <ligand>
        <name>ATP</name>
        <dbReference type="ChEBI" id="CHEBI:30616"/>
    </ligand>
</feature>
<dbReference type="HOGENOM" id="CLU_044679_1_0_2"/>
<proteinExistence type="inferred from homology"/>
<dbReference type="InterPro" id="IPR008229">
    <property type="entry name" value="CCA-adding_arc"/>
</dbReference>
<dbReference type="PANTHER" id="PTHR39643:SF1">
    <property type="entry name" value="CCA-ADDING ENZYME"/>
    <property type="match status" value="1"/>
</dbReference>
<dbReference type="InterPro" id="IPR002934">
    <property type="entry name" value="Polymerase_NTP_transf_dom"/>
</dbReference>
<keyword evidence="8 10" id="KW-0460">Magnesium</keyword>
<dbReference type="GO" id="GO:0000049">
    <property type="term" value="F:tRNA binding"/>
    <property type="evidence" value="ECO:0007669"/>
    <property type="project" value="UniProtKB-UniRule"/>
</dbReference>
<evidence type="ECO:0000256" key="4">
    <source>
        <dbReference type="ARBA" id="ARBA00022723"/>
    </source>
</evidence>
<dbReference type="EMBL" id="CP002098">
    <property type="protein sequence ID" value="ADM28294.1"/>
    <property type="molecule type" value="Genomic_DNA"/>
</dbReference>
<evidence type="ECO:0000256" key="2">
    <source>
        <dbReference type="ARBA" id="ARBA00022694"/>
    </source>
</evidence>
<dbReference type="SUPFAM" id="SSF55003">
    <property type="entry name" value="PAP/Archaeal CCA-adding enzyme, C-terminal domain"/>
    <property type="match status" value="1"/>
</dbReference>
<dbReference type="InterPro" id="IPR043519">
    <property type="entry name" value="NT_sf"/>
</dbReference>
<keyword evidence="15" id="KW-1185">Reference proteome</keyword>
<dbReference type="CDD" id="cd05400">
    <property type="entry name" value="NT_2-5OAS_ClassI-CCAase"/>
    <property type="match status" value="1"/>
</dbReference>
<feature type="domain" description="tRNA nucleotidyltransferase substrate binding" evidence="12">
    <location>
        <begin position="158"/>
        <end position="275"/>
    </location>
</feature>
<dbReference type="HAMAP" id="MF_01264">
    <property type="entry name" value="CCA_arch"/>
    <property type="match status" value="1"/>
</dbReference>
<keyword evidence="7 10" id="KW-0067">ATP-binding</keyword>
<dbReference type="GO" id="GO:0042245">
    <property type="term" value="P:RNA repair"/>
    <property type="evidence" value="ECO:0007669"/>
    <property type="project" value="UniProtKB-KW"/>
</dbReference>
<dbReference type="InterPro" id="IPR006116">
    <property type="entry name" value="NT_2-5OAS_ClassI-CCAase"/>
</dbReference>
<evidence type="ECO:0000256" key="8">
    <source>
        <dbReference type="ARBA" id="ARBA00022842"/>
    </source>
</evidence>
<feature type="binding site" evidence="10">
    <location>
        <position position="58"/>
    </location>
    <ligand>
        <name>ATP</name>
        <dbReference type="ChEBI" id="CHEBI:30616"/>
    </ligand>
</feature>
<evidence type="ECO:0000259" key="13">
    <source>
        <dbReference type="Pfam" id="PF21133"/>
    </source>
</evidence>
<evidence type="ECO:0000259" key="12">
    <source>
        <dbReference type="Pfam" id="PF09249"/>
    </source>
</evidence>
<dbReference type="GO" id="GO:0004810">
    <property type="term" value="F:CCA tRNA nucleotidyltransferase activity"/>
    <property type="evidence" value="ECO:0007669"/>
    <property type="project" value="UniProtKB-UniRule"/>
</dbReference>
<keyword evidence="1 10" id="KW-0808">Transferase</keyword>
<comment type="subunit">
    <text evidence="10">Homodimer.</text>
</comment>
<feature type="binding site" evidence="10">
    <location>
        <position position="144"/>
    </location>
    <ligand>
        <name>ATP</name>
        <dbReference type="ChEBI" id="CHEBI:30616"/>
    </ligand>
</feature>
<feature type="binding site" evidence="10">
    <location>
        <position position="67"/>
    </location>
    <ligand>
        <name>Mg(2+)</name>
        <dbReference type="ChEBI" id="CHEBI:18420"/>
    </ligand>
</feature>
<dbReference type="STRING" id="583356.Igag_1492"/>
<dbReference type="GO" id="GO:0005524">
    <property type="term" value="F:ATP binding"/>
    <property type="evidence" value="ECO:0007669"/>
    <property type="project" value="UniProtKB-UniRule"/>
</dbReference>
<dbReference type="GO" id="GO:0000287">
    <property type="term" value="F:magnesium ion binding"/>
    <property type="evidence" value="ECO:0007669"/>
    <property type="project" value="UniProtKB-UniRule"/>
</dbReference>
<evidence type="ECO:0000256" key="3">
    <source>
        <dbReference type="ARBA" id="ARBA00022695"/>
    </source>
</evidence>
<feature type="domain" description="CCA-adding enzyme C-terminal" evidence="13">
    <location>
        <begin position="302"/>
        <end position="420"/>
    </location>
</feature>
<dbReference type="Pfam" id="PF01909">
    <property type="entry name" value="NTP_transf_2"/>
    <property type="match status" value="1"/>
</dbReference>
<comment type="function">
    <text evidence="10">Catalyzes the addition and repair of the essential 3'-terminal CCA sequence in tRNAs without using a nucleic acid template. Adds these three nucleotides in the order of C, C, and A to the tRNA nucleotide-73, using CTP and ATP as substrates and producing inorganic pyrophosphate. tRNA 3'-terminal CCA addition is required both for tRNA processing and repair. Also involved in tRNA surveillance by mediating tandem CCA addition to generate a CCACCA at the 3' terminus of unstable tRNAs. While stable tRNAs receive only 3'-terminal CCA, unstable tRNAs are marked with CCACCA and rapidly degraded.</text>
</comment>
<dbReference type="SUPFAM" id="SSF81301">
    <property type="entry name" value="Nucleotidyltransferase"/>
    <property type="match status" value="1"/>
</dbReference>
<dbReference type="InterPro" id="IPR048833">
    <property type="entry name" value="CAA_C"/>
</dbReference>
<accession>E0SQW4</accession>
<reference evidence="14 15" key="1">
    <citation type="journal article" date="2010" name="Stand. Genomic Sci.">
        <title>Complete genome sequence of Ignisphaera aggregans type strain (AQ1.S1).</title>
        <authorList>
            <person name="Goker M."/>
            <person name="Held B."/>
            <person name="Lapidus A."/>
            <person name="Nolan M."/>
            <person name="Spring S."/>
            <person name="Yasawong M."/>
            <person name="Lucas S."/>
            <person name="Glavina Del Rio T."/>
            <person name="Tice H."/>
            <person name="Cheng J.F."/>
            <person name="Goodwin L."/>
            <person name="Tapia R."/>
            <person name="Pitluck S."/>
            <person name="Liolios K."/>
            <person name="Ivanova N."/>
            <person name="Mavromatis K."/>
            <person name="Mikhailova N."/>
            <person name="Pati A."/>
            <person name="Chen A."/>
            <person name="Palaniappan K."/>
            <person name="Brambilla E."/>
            <person name="Land M."/>
            <person name="Hauser L."/>
            <person name="Chang Y.J."/>
            <person name="Jeffries C.D."/>
            <person name="Brettin T."/>
            <person name="Detter J.C."/>
            <person name="Han C."/>
            <person name="Rohde M."/>
            <person name="Sikorski J."/>
            <person name="Woyke T."/>
            <person name="Bristow J."/>
            <person name="Eisen J.A."/>
            <person name="Markowitz V."/>
            <person name="Hugenholtz P."/>
            <person name="Kyrpides N.C."/>
            <person name="Klenk H.P."/>
        </authorList>
    </citation>
    <scope>NUCLEOTIDE SEQUENCE [LARGE SCALE GENOMIC DNA]</scope>
    <source>
        <strain evidence="15">DSM 17230 / JCM 13409 / AQ1.S1</strain>
    </source>
</reference>
<feature type="binding site" evidence="10">
    <location>
        <position position="144"/>
    </location>
    <ligand>
        <name>CTP</name>
        <dbReference type="ChEBI" id="CHEBI:37563"/>
    </ligand>
</feature>
<keyword evidence="2 10" id="KW-0819">tRNA processing</keyword>
<keyword evidence="3 10" id="KW-0548">Nucleotidyltransferase</keyword>
<comment type="cofactor">
    <cofactor evidence="10">
        <name>Mg(2+)</name>
        <dbReference type="ChEBI" id="CHEBI:18420"/>
    </cofactor>
</comment>
<feature type="binding site" evidence="10">
    <location>
        <position position="173"/>
    </location>
    <ligand>
        <name>ATP</name>
        <dbReference type="ChEBI" id="CHEBI:30616"/>
    </ligand>
</feature>
<dbReference type="GO" id="GO:0160016">
    <property type="term" value="F:CCACCA tRNA nucleotidyltransferase activity"/>
    <property type="evidence" value="ECO:0007669"/>
    <property type="project" value="RHEA"/>
</dbReference>
<dbReference type="Pfam" id="PF21133">
    <property type="entry name" value="CAA_C"/>
    <property type="match status" value="1"/>
</dbReference>
<evidence type="ECO:0000256" key="10">
    <source>
        <dbReference type="HAMAP-Rule" id="MF_01264"/>
    </source>
</evidence>